<dbReference type="Proteomes" id="UP000317010">
    <property type="component" value="Unassembled WGS sequence"/>
</dbReference>
<gene>
    <name evidence="3" type="ORF">JN11_01082</name>
</gene>
<dbReference type="PANTHER" id="PTHR12835">
    <property type="entry name" value="BIOTIN PROTEIN LIGASE"/>
    <property type="match status" value="1"/>
</dbReference>
<keyword evidence="4" id="KW-1185">Reference proteome</keyword>
<evidence type="ECO:0000313" key="3">
    <source>
        <dbReference type="EMBL" id="TWJ03536.1"/>
    </source>
</evidence>
<dbReference type="Gene3D" id="3.30.930.10">
    <property type="entry name" value="Bira Bifunctional Protein, Domain 2"/>
    <property type="match status" value="1"/>
</dbReference>
<dbReference type="InterPro" id="IPR045864">
    <property type="entry name" value="aa-tRNA-synth_II/BPL/LPL"/>
</dbReference>
<evidence type="ECO:0000259" key="2">
    <source>
        <dbReference type="PROSITE" id="PS51733"/>
    </source>
</evidence>
<dbReference type="OrthoDB" id="9807064at2"/>
<dbReference type="CDD" id="cd16442">
    <property type="entry name" value="BPL"/>
    <property type="match status" value="1"/>
</dbReference>
<dbReference type="InterPro" id="IPR004143">
    <property type="entry name" value="BPL_LPL_catalytic"/>
</dbReference>
<sequence>MQNNIFSGLFVGQNYITIKEVDSTNNYLKELASNSKPVIEGTVIMAENQFAGRGQHQNGWHAEPGKNLTFSVLFKPGFISIAEQFDLTRAISLGVFDALEPLLGDRLKIKWPNDIYYGDYKLGGMLIENMIQGGQIKHSIIGIGLNINQENFPPHLPNAISLKQILHQDYGLEALLSEICKHIEAWYLNLKAGKTSFVRNSYLSRLYWLNEQKGFKAGNRFLEGTIKDVMFNGLLVIEDNNKHILEFSLKEIEFLNKLQ</sequence>
<dbReference type="RefSeq" id="WP_144910326.1">
    <property type="nucleotide sequence ID" value="NZ_VLLI01000002.1"/>
</dbReference>
<dbReference type="PANTHER" id="PTHR12835:SF5">
    <property type="entry name" value="BIOTIN--PROTEIN LIGASE"/>
    <property type="match status" value="1"/>
</dbReference>
<accession>A0A562UCG1</accession>
<proteinExistence type="predicted"/>
<dbReference type="Pfam" id="PF03099">
    <property type="entry name" value="BPL_LplA_LipB"/>
    <property type="match status" value="1"/>
</dbReference>
<comment type="caution">
    <text evidence="3">The sequence shown here is derived from an EMBL/GenBank/DDBJ whole genome shotgun (WGS) entry which is preliminary data.</text>
</comment>
<keyword evidence="1 3" id="KW-0436">Ligase</keyword>
<reference evidence="3 4" key="1">
    <citation type="submission" date="2019-07" db="EMBL/GenBank/DDBJ databases">
        <title>Genomic Encyclopedia of Archaeal and Bacterial Type Strains, Phase II (KMG-II): from individual species to whole genera.</title>
        <authorList>
            <person name="Goeker M."/>
        </authorList>
    </citation>
    <scope>NUCLEOTIDE SEQUENCE [LARGE SCALE GENOMIC DNA]</scope>
    <source>
        <strain evidence="3 4">ATCC BAA-1854</strain>
    </source>
</reference>
<dbReference type="PROSITE" id="PS51733">
    <property type="entry name" value="BPL_LPL_CATALYTIC"/>
    <property type="match status" value="1"/>
</dbReference>
<dbReference type="NCBIfam" id="TIGR00121">
    <property type="entry name" value="birA_ligase"/>
    <property type="match status" value="1"/>
</dbReference>
<dbReference type="InterPro" id="IPR004408">
    <property type="entry name" value="Biotin_CoA_COase_ligase"/>
</dbReference>
<dbReference type="SUPFAM" id="SSF55681">
    <property type="entry name" value="Class II aaRS and biotin synthetases"/>
    <property type="match status" value="1"/>
</dbReference>
<evidence type="ECO:0000313" key="4">
    <source>
        <dbReference type="Proteomes" id="UP000317010"/>
    </source>
</evidence>
<evidence type="ECO:0000256" key="1">
    <source>
        <dbReference type="ARBA" id="ARBA00022598"/>
    </source>
</evidence>
<dbReference type="AlphaFoldDB" id="A0A562UCG1"/>
<dbReference type="GO" id="GO:0004077">
    <property type="term" value="F:biotin--[biotin carboxyl-carrier protein] ligase activity"/>
    <property type="evidence" value="ECO:0007669"/>
    <property type="project" value="InterPro"/>
</dbReference>
<dbReference type="EMBL" id="VLLI01000002">
    <property type="protein sequence ID" value="TWJ03536.1"/>
    <property type="molecule type" value="Genomic_DNA"/>
</dbReference>
<dbReference type="GO" id="GO:0005737">
    <property type="term" value="C:cytoplasm"/>
    <property type="evidence" value="ECO:0007669"/>
    <property type="project" value="TreeGrafter"/>
</dbReference>
<protein>
    <submittedName>
        <fullName evidence="3">BirA family biotin operon repressor/biotin-[acetyl-CoA-carboxylase] ligase</fullName>
    </submittedName>
</protein>
<feature type="domain" description="BPL/LPL catalytic" evidence="2">
    <location>
        <begin position="1"/>
        <end position="191"/>
    </location>
</feature>
<name>A0A562UCG1_9SPHI</name>
<organism evidence="3 4">
    <name type="scientific">Mucilaginibacter frigoritolerans</name>
    <dbReference type="NCBI Taxonomy" id="652788"/>
    <lineage>
        <taxon>Bacteria</taxon>
        <taxon>Pseudomonadati</taxon>
        <taxon>Bacteroidota</taxon>
        <taxon>Sphingobacteriia</taxon>
        <taxon>Sphingobacteriales</taxon>
        <taxon>Sphingobacteriaceae</taxon>
        <taxon>Mucilaginibacter</taxon>
    </lineage>
</organism>